<feature type="chain" id="PRO_5012881895" evidence="7">
    <location>
        <begin position="20"/>
        <end position="250"/>
    </location>
</feature>
<dbReference type="GO" id="GO:0042783">
    <property type="term" value="P:symbiont-mediated evasion of host immune response"/>
    <property type="evidence" value="ECO:0007669"/>
    <property type="project" value="InterPro"/>
</dbReference>
<dbReference type="AlphaFoldDB" id="A0A1J0R7Q9"/>
<proteinExistence type="predicted"/>
<sequence length="250" mass="26349">MYFLLALSLVFASSSVVHCNDGDPLLATAVNIVCKLTTGLKATPARFTAILSTADAKIASIGRQVLRARLYKILTNKKGGAAKLETKARKSRTRLVTAATKAAATGLAAGRMDEAIMLMFQAKGGSDRCLSQSTSSDQPATATDLPSCFPGSSKLADIATFEAEGKLATAITPQTLLTAIQKVETATVKDRNNKIGGVDPVPTHNKNCVITKGNGTTHHLVTTDKAHSSKGTAYGRWAAQQQTTTYGRPR</sequence>
<comment type="subcellular location">
    <subcellularLocation>
        <location evidence="1">Cell membrane</location>
        <topology evidence="1">Lipid-anchor</topology>
        <topology evidence="1">GPI-anchor</topology>
    </subcellularLocation>
</comment>
<feature type="signal peptide" evidence="7">
    <location>
        <begin position="1"/>
        <end position="19"/>
    </location>
</feature>
<dbReference type="InterPro" id="IPR001812">
    <property type="entry name" value="Trypano_VSG_A_N_dom"/>
</dbReference>
<name>A0A1J0R7Q9_9TRYP</name>
<evidence type="ECO:0000256" key="1">
    <source>
        <dbReference type="ARBA" id="ARBA00004609"/>
    </source>
</evidence>
<dbReference type="VEuPathDB" id="TriTrypDB:Tb427_000053700"/>
<dbReference type="Pfam" id="PF00913">
    <property type="entry name" value="Trypan_glycop"/>
    <property type="match status" value="1"/>
</dbReference>
<keyword evidence="3" id="KW-0336">GPI-anchor</keyword>
<dbReference type="SUPFAM" id="SSF58087">
    <property type="entry name" value="Variant surface glycoprotein (N-terminal domain)"/>
    <property type="match status" value="1"/>
</dbReference>
<feature type="domain" description="Trypanosome variant surface glycoprotein A-type N-terminal" evidence="8">
    <location>
        <begin position="7"/>
        <end position="159"/>
    </location>
</feature>
<dbReference type="EMBL" id="KX699846">
    <property type="protein sequence ID" value="APD73802.1"/>
    <property type="molecule type" value="Genomic_DNA"/>
</dbReference>
<evidence type="ECO:0000313" key="9">
    <source>
        <dbReference type="EMBL" id="APD73802.1"/>
    </source>
</evidence>
<accession>A0A1J0R7Q9</accession>
<evidence type="ECO:0000256" key="3">
    <source>
        <dbReference type="ARBA" id="ARBA00022622"/>
    </source>
</evidence>
<dbReference type="GO" id="GO:0098552">
    <property type="term" value="C:side of membrane"/>
    <property type="evidence" value="ECO:0007669"/>
    <property type="project" value="UniProtKB-KW"/>
</dbReference>
<keyword evidence="7" id="KW-0732">Signal</keyword>
<dbReference type="Gene3D" id="3.90.150.10">
    <property type="entry name" value="Variant Surface Glycoprotein, subunit A domain 1"/>
    <property type="match status" value="1"/>
</dbReference>
<dbReference type="GO" id="GO:0005886">
    <property type="term" value="C:plasma membrane"/>
    <property type="evidence" value="ECO:0007669"/>
    <property type="project" value="UniProtKB-SubCell"/>
</dbReference>
<evidence type="ECO:0000256" key="2">
    <source>
        <dbReference type="ARBA" id="ARBA00022475"/>
    </source>
</evidence>
<evidence type="ECO:0000256" key="6">
    <source>
        <dbReference type="ARBA" id="ARBA00023288"/>
    </source>
</evidence>
<keyword evidence="5" id="KW-0325">Glycoprotein</keyword>
<evidence type="ECO:0000256" key="4">
    <source>
        <dbReference type="ARBA" id="ARBA00023136"/>
    </source>
</evidence>
<evidence type="ECO:0000259" key="8">
    <source>
        <dbReference type="Pfam" id="PF00913"/>
    </source>
</evidence>
<keyword evidence="6" id="KW-0449">Lipoprotein</keyword>
<reference evidence="9" key="1">
    <citation type="submission" date="2016-08" db="EMBL/GenBank/DDBJ databases">
        <title>VSG repertoire of Trypanosoma brucei EATRO 1125.</title>
        <authorList>
            <person name="Cross G.A."/>
        </authorList>
    </citation>
    <scope>NUCLEOTIDE SEQUENCE</scope>
    <source>
        <strain evidence="9">EATRO 1125</strain>
    </source>
</reference>
<evidence type="ECO:0000256" key="7">
    <source>
        <dbReference type="SAM" id="SignalP"/>
    </source>
</evidence>
<evidence type="ECO:0000256" key="5">
    <source>
        <dbReference type="ARBA" id="ARBA00023180"/>
    </source>
</evidence>
<organism evidence="9">
    <name type="scientific">Trypanosoma brucei</name>
    <dbReference type="NCBI Taxonomy" id="5691"/>
    <lineage>
        <taxon>Eukaryota</taxon>
        <taxon>Discoba</taxon>
        <taxon>Euglenozoa</taxon>
        <taxon>Kinetoplastea</taxon>
        <taxon>Metakinetoplastina</taxon>
        <taxon>Trypanosomatida</taxon>
        <taxon>Trypanosomatidae</taxon>
        <taxon>Trypanosoma</taxon>
    </lineage>
</organism>
<protein>
    <submittedName>
        <fullName evidence="9">Variant surface glycoprotein 1125.1635</fullName>
    </submittedName>
</protein>
<keyword evidence="4" id="KW-0472">Membrane</keyword>
<keyword evidence="2" id="KW-1003">Cell membrane</keyword>